<proteinExistence type="predicted"/>
<accession>A0A832RUC1</accession>
<keyword evidence="7" id="KW-0411">Iron-sulfur</keyword>
<keyword evidence="3" id="KW-0004">4Fe-4S</keyword>
<gene>
    <name evidence="9" type="ORF">HA299_07455</name>
</gene>
<comment type="cofactor">
    <cofactor evidence="1">
        <name>[4Fe-4S] cluster</name>
        <dbReference type="ChEBI" id="CHEBI:49883"/>
    </cofactor>
</comment>
<keyword evidence="4" id="KW-0479">Metal-binding</keyword>
<feature type="domain" description="Cysteine-rich" evidence="8">
    <location>
        <begin position="5"/>
        <end position="86"/>
    </location>
</feature>
<sequence>MRAYSYYPGCTLEGTEAEYNKSCVNVCKRLGVELREIADWNCCGALETTSEKALALSLSARNAAIAEGMGDMDCVVPCNICFNNLRKAQHEIVNDTKVGKIIRRSLESAGLSYEAKVRIRHLLDVLVNDVGLERIGHEVKRPLEGLKVAPYYGCLVVRPSVICQFDNPVNPTSMDEVLKALGAEVIEDFSHKVKCCGGSTLMGDMETSFALTRAVLKEAKDRGADCISVVCPMCHTMLDAQQGRIESHFGERYRMPVLYLTQLMGLAFGMDPVDVAMGKNIVSAKNVWEAIR</sequence>
<dbReference type="Pfam" id="PF02754">
    <property type="entry name" value="CCG"/>
    <property type="match status" value="2"/>
</dbReference>
<dbReference type="RefSeq" id="WP_042687684.1">
    <property type="nucleotide sequence ID" value="NZ_DUIH01000024.1"/>
</dbReference>
<evidence type="ECO:0000313" key="9">
    <source>
        <dbReference type="EMBL" id="HIH70420.1"/>
    </source>
</evidence>
<organism evidence="9 10">
    <name type="scientific">Methermicoccus shengliensis</name>
    <dbReference type="NCBI Taxonomy" id="660064"/>
    <lineage>
        <taxon>Archaea</taxon>
        <taxon>Methanobacteriati</taxon>
        <taxon>Methanobacteriota</taxon>
        <taxon>Stenosarchaea group</taxon>
        <taxon>Methanomicrobia</taxon>
        <taxon>Methanosarcinales</taxon>
        <taxon>Methermicoccaceae</taxon>
        <taxon>Methermicoccus</taxon>
    </lineage>
</organism>
<evidence type="ECO:0000313" key="10">
    <source>
        <dbReference type="Proteomes" id="UP000600363"/>
    </source>
</evidence>
<dbReference type="Gene3D" id="1.20.1050.140">
    <property type="match status" value="1"/>
</dbReference>
<evidence type="ECO:0000256" key="4">
    <source>
        <dbReference type="ARBA" id="ARBA00022723"/>
    </source>
</evidence>
<dbReference type="PANTHER" id="PTHR42947:SF1">
    <property type="entry name" value="COB--COM HETERODISULFIDE REDUCTASE SUBUNIT B 1"/>
    <property type="match status" value="1"/>
</dbReference>
<dbReference type="InterPro" id="IPR004017">
    <property type="entry name" value="Cys_rich_dom"/>
</dbReference>
<evidence type="ECO:0000256" key="1">
    <source>
        <dbReference type="ARBA" id="ARBA00001966"/>
    </source>
</evidence>
<comment type="pathway">
    <text evidence="2">Cofactor metabolism; coenzyme M-coenzyme B heterodisulfide reduction; coenzyme B and coenzyme M from coenzyme M-coenzyme B heterodisulfide: step 1/1.</text>
</comment>
<dbReference type="PANTHER" id="PTHR42947">
    <property type="entry name" value="COB--COM HETERODISULFIDE REDUCTASE SUBUNIT B 1"/>
    <property type="match status" value="1"/>
</dbReference>
<evidence type="ECO:0000256" key="7">
    <source>
        <dbReference type="ARBA" id="ARBA00023014"/>
    </source>
</evidence>
<evidence type="ECO:0000256" key="6">
    <source>
        <dbReference type="ARBA" id="ARBA00023004"/>
    </source>
</evidence>
<evidence type="ECO:0000256" key="2">
    <source>
        <dbReference type="ARBA" id="ARBA00004808"/>
    </source>
</evidence>
<reference evidence="9" key="1">
    <citation type="journal article" date="2020" name="bioRxiv">
        <title>A rank-normalized archaeal taxonomy based on genome phylogeny resolves widespread incomplete and uneven classifications.</title>
        <authorList>
            <person name="Rinke C."/>
            <person name="Chuvochina M."/>
            <person name="Mussig A.J."/>
            <person name="Chaumeil P.-A."/>
            <person name="Waite D.W."/>
            <person name="Whitman W.B."/>
            <person name="Parks D.H."/>
            <person name="Hugenholtz P."/>
        </authorList>
    </citation>
    <scope>NUCLEOTIDE SEQUENCE</scope>
    <source>
        <strain evidence="9">UBA12518</strain>
    </source>
</reference>
<name>A0A832RUC1_9EURY</name>
<evidence type="ECO:0000256" key="3">
    <source>
        <dbReference type="ARBA" id="ARBA00022485"/>
    </source>
</evidence>
<dbReference type="InterPro" id="IPR051278">
    <property type="entry name" value="HdrB/HdrD_reductase"/>
</dbReference>
<dbReference type="GO" id="GO:0016491">
    <property type="term" value="F:oxidoreductase activity"/>
    <property type="evidence" value="ECO:0007669"/>
    <property type="project" value="UniProtKB-KW"/>
</dbReference>
<comment type="caution">
    <text evidence="9">The sequence shown here is derived from an EMBL/GenBank/DDBJ whole genome shotgun (WGS) entry which is preliminary data.</text>
</comment>
<evidence type="ECO:0000256" key="5">
    <source>
        <dbReference type="ARBA" id="ARBA00023002"/>
    </source>
</evidence>
<dbReference type="Gene3D" id="3.40.50.11810">
    <property type="match status" value="1"/>
</dbReference>
<dbReference type="Proteomes" id="UP000600363">
    <property type="component" value="Unassembled WGS sequence"/>
</dbReference>
<evidence type="ECO:0000259" key="8">
    <source>
        <dbReference type="Pfam" id="PF02754"/>
    </source>
</evidence>
<dbReference type="EMBL" id="DUIH01000024">
    <property type="protein sequence ID" value="HIH70420.1"/>
    <property type="molecule type" value="Genomic_DNA"/>
</dbReference>
<keyword evidence="5" id="KW-0560">Oxidoreductase</keyword>
<keyword evidence="6" id="KW-0408">Iron</keyword>
<feature type="domain" description="Cysteine-rich" evidence="8">
    <location>
        <begin position="148"/>
        <end position="239"/>
    </location>
</feature>
<dbReference type="GO" id="GO:0046872">
    <property type="term" value="F:metal ion binding"/>
    <property type="evidence" value="ECO:0007669"/>
    <property type="project" value="UniProtKB-KW"/>
</dbReference>
<dbReference type="AlphaFoldDB" id="A0A832RUC1"/>
<dbReference type="GO" id="GO:0051539">
    <property type="term" value="F:4 iron, 4 sulfur cluster binding"/>
    <property type="evidence" value="ECO:0007669"/>
    <property type="project" value="UniProtKB-KW"/>
</dbReference>
<protein>
    <submittedName>
        <fullName evidence="9">Disulfide reductase</fullName>
    </submittedName>
</protein>